<sequence length="743" mass="84902">MEGSENLPKLLLRILEFMNWSDPMTRNRLNTLINLWYGGRDGRPSSAETTEYVEMVIHTFCSHLALVINEWMTRRMDRNAGYEQLVGLDRFCQGFCFYNMDKLMSELSKVISGDGETTEDMELENETVQAAALLNVSWMNIHLEQARCSPITLEPYEYTQIMQALAQEIKADVHMANRLLAEPTKHVLQHSPEDRELPGPSSITLPIGGDEERREEADEEREESDGAVTEDTNPSDEAVAETAIPPTEELPIGDGSDGEAEEYYGDSEEEEMKSEGSSCEREMDEFKTLCSYYSSAKGNATRKQLLILFYDNLRNILGGCKEEDQAILLTQQVRRILEKLDPEGADVQAIHGNGGIDVCKNWAKPLLDGKQSRPEPPQESMFISVREFLIAHMALENCQRPGPLESATLTDLKRAKEVEDSMMLQEAKEGVLDGIYIHFRSDGSLFNLQRPLTHTKTVEQLITELPFADDCVLLAHTETALEHLVNHFSDATKAFGLTISLKRTEDLENRLSKASSSFGRLFKRVWKNHSLHLITKIKVYRAIVIPTLLYGAETWTLYRRQVRLLKRFHQRCLRSILNIKLHDYMSSDDVLERAQLPSIESIVLKQQLRCADHVTRMEDSYMPKAVLFGDLRAGKRNRGTPNNRYKDQLKRQLFLAGIPPNAWQDTASDHLTRRSTIRKANCEFEIQRSSVAREKRQHRKDWHCLKSQHPNLQPYLPAMQQSFCITHRPSQPLAGHQRNCSVP</sequence>
<dbReference type="OrthoDB" id="5984501at2759"/>
<protein>
    <submittedName>
        <fullName evidence="2">Uncharacterized protein</fullName>
    </submittedName>
</protein>
<reference evidence="3" key="1">
    <citation type="journal article" date="2017" name="bioRxiv">
        <title>Comparative analysis of the genomes of Stylophora pistillata and Acropora digitifera provides evidence for extensive differences between species of corals.</title>
        <authorList>
            <person name="Voolstra C.R."/>
            <person name="Li Y."/>
            <person name="Liew Y.J."/>
            <person name="Baumgarten S."/>
            <person name="Zoccola D."/>
            <person name="Flot J.-F."/>
            <person name="Tambutte S."/>
            <person name="Allemand D."/>
            <person name="Aranda M."/>
        </authorList>
    </citation>
    <scope>NUCLEOTIDE SEQUENCE [LARGE SCALE GENOMIC DNA]</scope>
</reference>
<keyword evidence="3" id="KW-1185">Reference proteome</keyword>
<dbReference type="PANTHER" id="PTHR47027">
    <property type="entry name" value="REVERSE TRANSCRIPTASE DOMAIN-CONTAINING PROTEIN"/>
    <property type="match status" value="1"/>
</dbReference>
<dbReference type="Proteomes" id="UP000225706">
    <property type="component" value="Unassembled WGS sequence"/>
</dbReference>
<evidence type="ECO:0000256" key="1">
    <source>
        <dbReference type="SAM" id="MobiDB-lite"/>
    </source>
</evidence>
<dbReference type="EMBL" id="LSMT01000256">
    <property type="protein sequence ID" value="PFX21964.1"/>
    <property type="molecule type" value="Genomic_DNA"/>
</dbReference>
<proteinExistence type="predicted"/>
<feature type="compositionally biased region" description="Acidic residues" evidence="1">
    <location>
        <begin position="256"/>
        <end position="272"/>
    </location>
</feature>
<comment type="caution">
    <text evidence="2">The sequence shown here is derived from an EMBL/GenBank/DDBJ whole genome shotgun (WGS) entry which is preliminary data.</text>
</comment>
<feature type="region of interest" description="Disordered" evidence="1">
    <location>
        <begin position="189"/>
        <end position="279"/>
    </location>
</feature>
<dbReference type="PANTHER" id="PTHR47027:SF20">
    <property type="entry name" value="REVERSE TRANSCRIPTASE-LIKE PROTEIN WITH RNA-DIRECTED DNA POLYMERASE DOMAIN"/>
    <property type="match status" value="1"/>
</dbReference>
<gene>
    <name evidence="2" type="ORF">AWC38_SpisGene13525</name>
</gene>
<evidence type="ECO:0000313" key="3">
    <source>
        <dbReference type="Proteomes" id="UP000225706"/>
    </source>
</evidence>
<dbReference type="AlphaFoldDB" id="A0A2B4RU46"/>
<evidence type="ECO:0000313" key="2">
    <source>
        <dbReference type="EMBL" id="PFX21964.1"/>
    </source>
</evidence>
<organism evidence="2 3">
    <name type="scientific">Stylophora pistillata</name>
    <name type="common">Smooth cauliflower coral</name>
    <dbReference type="NCBI Taxonomy" id="50429"/>
    <lineage>
        <taxon>Eukaryota</taxon>
        <taxon>Metazoa</taxon>
        <taxon>Cnidaria</taxon>
        <taxon>Anthozoa</taxon>
        <taxon>Hexacorallia</taxon>
        <taxon>Scleractinia</taxon>
        <taxon>Astrocoeniina</taxon>
        <taxon>Pocilloporidae</taxon>
        <taxon>Stylophora</taxon>
    </lineage>
</organism>
<accession>A0A2B4RU46</accession>
<name>A0A2B4RU46_STYPI</name>